<feature type="domain" description="ABC transporter" evidence="8">
    <location>
        <begin position="342"/>
        <end position="571"/>
    </location>
</feature>
<keyword evidence="5 7" id="KW-1133">Transmembrane helix</keyword>
<dbReference type="InterPro" id="IPR039421">
    <property type="entry name" value="Type_1_exporter"/>
</dbReference>
<dbReference type="GO" id="GO:0015421">
    <property type="term" value="F:ABC-type oligopeptide transporter activity"/>
    <property type="evidence" value="ECO:0007669"/>
    <property type="project" value="TreeGrafter"/>
</dbReference>
<evidence type="ECO:0000313" key="11">
    <source>
        <dbReference type="Proteomes" id="UP000253034"/>
    </source>
</evidence>
<keyword evidence="2 7" id="KW-0812">Transmembrane</keyword>
<evidence type="ECO:0000259" key="9">
    <source>
        <dbReference type="PROSITE" id="PS50929"/>
    </source>
</evidence>
<feature type="transmembrane region" description="Helical" evidence="7">
    <location>
        <begin position="247"/>
        <end position="268"/>
    </location>
</feature>
<dbReference type="Pfam" id="PF00005">
    <property type="entry name" value="ABC_tran"/>
    <property type="match status" value="1"/>
</dbReference>
<evidence type="ECO:0000256" key="5">
    <source>
        <dbReference type="ARBA" id="ARBA00022989"/>
    </source>
</evidence>
<feature type="transmembrane region" description="Helical" evidence="7">
    <location>
        <begin position="58"/>
        <end position="75"/>
    </location>
</feature>
<dbReference type="InterPro" id="IPR017871">
    <property type="entry name" value="ABC_transporter-like_CS"/>
</dbReference>
<keyword evidence="11" id="KW-1185">Reference proteome</keyword>
<dbReference type="Gene3D" id="1.20.1560.10">
    <property type="entry name" value="ABC transporter type 1, transmembrane domain"/>
    <property type="match status" value="1"/>
</dbReference>
<dbReference type="SMART" id="SM00382">
    <property type="entry name" value="AAA"/>
    <property type="match status" value="1"/>
</dbReference>
<sequence>MKERSFTLNEILKMVKYLKVHSKETVYSILIIIGSTVTMVFLPLAYKNIVDRGIMQRNLSNIAYNLLLVVLLILLKEGFNLFQTIISSDIRQKVFSEIRFDVYRHLQEMSLNFYSKKQTGSLISRIVNDVDALEHLMTEKFVFLLRDFFIVSAIISIIFFFSYKFALLSLLFIPIFALVFRTFKKTVYNMGKKVVEKQENLMGNLQETIAGVETIQSYDTSKSKLKEVNHRIADTEKTKKLLYIRRALAQSSSVSISIFSMVLLWGYGGYEVLEGRLSMGVLIAISYYANNLIEYITDAFNIIINMQIALPSVRRIFDMLDTEPEIKDRENAVELYNPKGDILFENTCFSYEKGRYILKDVNLSCSANTFIGIVGESGQGKTSFVKLIQRFYDPVSGNIFLDGINLKNIKIECLRRHIAMINQETFIFNASIKENILVSRGNIPMERVIWAAKIADVHDFIISLPEGYDTIVGERGMGLSGGQKKKIAIARAVLLDSKIIILDEATADLDEFSEKSVLNCIKEISKDKVIFMITHKLSNLSFADRILAVSNSKILEYKSLQEYRAFLESTAS</sequence>
<keyword evidence="4 10" id="KW-0067">ATP-binding</keyword>
<dbReference type="PROSITE" id="PS00211">
    <property type="entry name" value="ABC_TRANSPORTER_1"/>
    <property type="match status" value="1"/>
</dbReference>
<dbReference type="OrthoDB" id="9771903at2"/>
<gene>
    <name evidence="10" type="ORF">DFR58_1438</name>
</gene>
<dbReference type="PROSITE" id="PS50929">
    <property type="entry name" value="ABC_TM1F"/>
    <property type="match status" value="1"/>
</dbReference>
<organism evidence="10 11">
    <name type="scientific">Anaerobacterium chartisolvens</name>
    <dbReference type="NCBI Taxonomy" id="1297424"/>
    <lineage>
        <taxon>Bacteria</taxon>
        <taxon>Bacillati</taxon>
        <taxon>Bacillota</taxon>
        <taxon>Clostridia</taxon>
        <taxon>Eubacteriales</taxon>
        <taxon>Oscillospiraceae</taxon>
        <taxon>Anaerobacterium</taxon>
    </lineage>
</organism>
<name>A0A369AJ36_9FIRM</name>
<feature type="transmembrane region" description="Helical" evidence="7">
    <location>
        <begin position="165"/>
        <end position="183"/>
    </location>
</feature>
<dbReference type="PANTHER" id="PTHR43394:SF1">
    <property type="entry name" value="ATP-BINDING CASSETTE SUB-FAMILY B MEMBER 10, MITOCHONDRIAL"/>
    <property type="match status" value="1"/>
</dbReference>
<feature type="transmembrane region" description="Helical" evidence="7">
    <location>
        <begin position="141"/>
        <end position="159"/>
    </location>
</feature>
<feature type="domain" description="ABC transmembrane type-1" evidence="9">
    <location>
        <begin position="28"/>
        <end position="307"/>
    </location>
</feature>
<protein>
    <submittedName>
        <fullName evidence="10">Subfamily B ATP-binding cassette protein MsbA</fullName>
    </submittedName>
</protein>
<dbReference type="CDD" id="cd07346">
    <property type="entry name" value="ABC_6TM_exporters"/>
    <property type="match status" value="1"/>
</dbReference>
<evidence type="ECO:0000256" key="2">
    <source>
        <dbReference type="ARBA" id="ARBA00022692"/>
    </source>
</evidence>
<comment type="subcellular location">
    <subcellularLocation>
        <location evidence="1">Cell membrane</location>
        <topology evidence="1">Multi-pass membrane protein</topology>
    </subcellularLocation>
</comment>
<dbReference type="GO" id="GO:0005886">
    <property type="term" value="C:plasma membrane"/>
    <property type="evidence" value="ECO:0007669"/>
    <property type="project" value="UniProtKB-SubCell"/>
</dbReference>
<dbReference type="GO" id="GO:0016887">
    <property type="term" value="F:ATP hydrolysis activity"/>
    <property type="evidence" value="ECO:0007669"/>
    <property type="project" value="InterPro"/>
</dbReference>
<proteinExistence type="predicted"/>
<dbReference type="Gene3D" id="3.40.50.300">
    <property type="entry name" value="P-loop containing nucleotide triphosphate hydrolases"/>
    <property type="match status" value="1"/>
</dbReference>
<dbReference type="SUPFAM" id="SSF52540">
    <property type="entry name" value="P-loop containing nucleoside triphosphate hydrolases"/>
    <property type="match status" value="1"/>
</dbReference>
<dbReference type="InterPro" id="IPR027417">
    <property type="entry name" value="P-loop_NTPase"/>
</dbReference>
<evidence type="ECO:0000256" key="1">
    <source>
        <dbReference type="ARBA" id="ARBA00004651"/>
    </source>
</evidence>
<dbReference type="GO" id="GO:0005524">
    <property type="term" value="F:ATP binding"/>
    <property type="evidence" value="ECO:0007669"/>
    <property type="project" value="UniProtKB-KW"/>
</dbReference>
<evidence type="ECO:0000256" key="4">
    <source>
        <dbReference type="ARBA" id="ARBA00022840"/>
    </source>
</evidence>
<reference evidence="10 11" key="1">
    <citation type="submission" date="2018-07" db="EMBL/GenBank/DDBJ databases">
        <title>Genomic Encyclopedia of Type Strains, Phase IV (KMG-IV): sequencing the most valuable type-strain genomes for metagenomic binning, comparative biology and taxonomic classification.</title>
        <authorList>
            <person name="Goeker M."/>
        </authorList>
    </citation>
    <scope>NUCLEOTIDE SEQUENCE [LARGE SCALE GENOMIC DNA]</scope>
    <source>
        <strain evidence="10 11">DSM 27016</strain>
    </source>
</reference>
<keyword evidence="3" id="KW-0547">Nucleotide-binding</keyword>
<dbReference type="PROSITE" id="PS50893">
    <property type="entry name" value="ABC_TRANSPORTER_2"/>
    <property type="match status" value="1"/>
</dbReference>
<evidence type="ECO:0000256" key="3">
    <source>
        <dbReference type="ARBA" id="ARBA00022741"/>
    </source>
</evidence>
<dbReference type="Pfam" id="PF00664">
    <property type="entry name" value="ABC_membrane"/>
    <property type="match status" value="1"/>
</dbReference>
<dbReference type="Proteomes" id="UP000253034">
    <property type="component" value="Unassembled WGS sequence"/>
</dbReference>
<dbReference type="AlphaFoldDB" id="A0A369AJ36"/>
<dbReference type="SUPFAM" id="SSF90123">
    <property type="entry name" value="ABC transporter transmembrane region"/>
    <property type="match status" value="1"/>
</dbReference>
<dbReference type="InterPro" id="IPR003593">
    <property type="entry name" value="AAA+_ATPase"/>
</dbReference>
<evidence type="ECO:0000256" key="7">
    <source>
        <dbReference type="SAM" id="Phobius"/>
    </source>
</evidence>
<dbReference type="InterPro" id="IPR011527">
    <property type="entry name" value="ABC1_TM_dom"/>
</dbReference>
<evidence type="ECO:0000313" key="10">
    <source>
        <dbReference type="EMBL" id="RCX08296.1"/>
    </source>
</evidence>
<feature type="transmembrane region" description="Helical" evidence="7">
    <location>
        <begin position="26"/>
        <end position="46"/>
    </location>
</feature>
<evidence type="ECO:0000256" key="6">
    <source>
        <dbReference type="ARBA" id="ARBA00023136"/>
    </source>
</evidence>
<accession>A0A369AJ36</accession>
<dbReference type="PANTHER" id="PTHR43394">
    <property type="entry name" value="ATP-DEPENDENT PERMEASE MDL1, MITOCHONDRIAL"/>
    <property type="match status" value="1"/>
</dbReference>
<comment type="caution">
    <text evidence="10">The sequence shown here is derived from an EMBL/GenBank/DDBJ whole genome shotgun (WGS) entry which is preliminary data.</text>
</comment>
<dbReference type="EMBL" id="QPJT01000043">
    <property type="protein sequence ID" value="RCX08296.1"/>
    <property type="molecule type" value="Genomic_DNA"/>
</dbReference>
<dbReference type="InterPro" id="IPR003439">
    <property type="entry name" value="ABC_transporter-like_ATP-bd"/>
</dbReference>
<evidence type="ECO:0000259" key="8">
    <source>
        <dbReference type="PROSITE" id="PS50893"/>
    </source>
</evidence>
<keyword evidence="6 7" id="KW-0472">Membrane</keyword>
<dbReference type="InterPro" id="IPR036640">
    <property type="entry name" value="ABC1_TM_sf"/>
</dbReference>